<dbReference type="EMBL" id="CP095071">
    <property type="protein sequence ID" value="UOQ87027.1"/>
    <property type="molecule type" value="Genomic_DNA"/>
</dbReference>
<gene>
    <name evidence="1" type="primary">tnpB</name>
    <name evidence="1" type="ORF">MUN87_09155</name>
</gene>
<evidence type="ECO:0000313" key="1">
    <source>
        <dbReference type="EMBL" id="UOQ87027.1"/>
    </source>
</evidence>
<reference evidence="1 2" key="1">
    <citation type="submission" date="2022-04" db="EMBL/GenBank/DDBJ databases">
        <title>Gracilibacillus sp. isolated from saltern.</title>
        <authorList>
            <person name="Won M."/>
            <person name="Lee C.-M."/>
            <person name="Woen H.-Y."/>
            <person name="Kwon S.-W."/>
        </authorList>
    </citation>
    <scope>NUCLEOTIDE SEQUENCE [LARGE SCALE GENOMIC DNA]</scope>
    <source>
        <strain evidence="1 2">SSPM10-3</strain>
    </source>
</reference>
<name>A0ABY4GRM6_9BACI</name>
<organism evidence="1 2">
    <name type="scientific">Gracilibacillus salinarum</name>
    <dbReference type="NCBI Taxonomy" id="2932255"/>
    <lineage>
        <taxon>Bacteria</taxon>
        <taxon>Bacillati</taxon>
        <taxon>Bacillota</taxon>
        <taxon>Bacilli</taxon>
        <taxon>Bacillales</taxon>
        <taxon>Bacillaceae</taxon>
        <taxon>Gracilibacillus</taxon>
    </lineage>
</organism>
<dbReference type="Proteomes" id="UP000831537">
    <property type="component" value="Chromosome"/>
</dbReference>
<dbReference type="InterPro" id="IPR008878">
    <property type="entry name" value="Transposase_IS66_Orf2"/>
</dbReference>
<proteinExistence type="predicted"/>
<protein>
    <submittedName>
        <fullName evidence="1">IS66 family insertion sequence element accessory protein TnpB</fullName>
    </submittedName>
</protein>
<accession>A0ABY4GRM6</accession>
<dbReference type="RefSeq" id="WP_244747469.1">
    <property type="nucleotide sequence ID" value="NZ_CP095071.1"/>
</dbReference>
<dbReference type="Pfam" id="PF05717">
    <property type="entry name" value="TnpB_IS66"/>
    <property type="match status" value="1"/>
</dbReference>
<sequence>MIVNVEDAKRCYIVCGKTDMRYGIDSLAYTVQPQFDLDPIPGCFFSFVGTKKTALMHYIGMGVVTV</sequence>
<evidence type="ECO:0000313" key="2">
    <source>
        <dbReference type="Proteomes" id="UP000831537"/>
    </source>
</evidence>
<keyword evidence="2" id="KW-1185">Reference proteome</keyword>